<evidence type="ECO:0000256" key="3">
    <source>
        <dbReference type="ARBA" id="ARBA00022771"/>
    </source>
</evidence>
<feature type="region of interest" description="Disordered" evidence="6">
    <location>
        <begin position="33"/>
        <end position="60"/>
    </location>
</feature>
<evidence type="ECO:0000256" key="6">
    <source>
        <dbReference type="SAM" id="MobiDB-lite"/>
    </source>
</evidence>
<dbReference type="PANTHER" id="PTHR46481:SF10">
    <property type="entry name" value="ZINC FINGER BED DOMAIN-CONTAINING PROTEIN 39"/>
    <property type="match status" value="1"/>
</dbReference>
<dbReference type="SUPFAM" id="SSF140996">
    <property type="entry name" value="Hermes dimerisation domain"/>
    <property type="match status" value="1"/>
</dbReference>
<accession>A0AAD6YDV7</accession>
<proteinExistence type="predicted"/>
<comment type="subcellular location">
    <subcellularLocation>
        <location evidence="1">Nucleus</location>
    </subcellularLocation>
</comment>
<feature type="non-terminal residue" evidence="7">
    <location>
        <position position="341"/>
    </location>
</feature>
<keyword evidence="5" id="KW-0539">Nucleus</keyword>
<evidence type="ECO:0000313" key="8">
    <source>
        <dbReference type="Proteomes" id="UP001219525"/>
    </source>
</evidence>
<dbReference type="PANTHER" id="PTHR46481">
    <property type="entry name" value="ZINC FINGER BED DOMAIN-CONTAINING PROTEIN 4"/>
    <property type="match status" value="1"/>
</dbReference>
<dbReference type="AlphaFoldDB" id="A0AAD6YDV7"/>
<protein>
    <submittedName>
        <fullName evidence="7">Uncharacterized protein</fullName>
    </submittedName>
</protein>
<feature type="compositionally biased region" description="Basic residues" evidence="6">
    <location>
        <begin position="327"/>
        <end position="341"/>
    </location>
</feature>
<evidence type="ECO:0000313" key="7">
    <source>
        <dbReference type="EMBL" id="KAJ7214011.1"/>
    </source>
</evidence>
<dbReference type="EMBL" id="JARJCW010000020">
    <property type="protein sequence ID" value="KAJ7214011.1"/>
    <property type="molecule type" value="Genomic_DNA"/>
</dbReference>
<dbReference type="InterPro" id="IPR052035">
    <property type="entry name" value="ZnF_BED_domain_contain"/>
</dbReference>
<name>A0AAD6YDV7_9AGAR</name>
<comment type="caution">
    <text evidence="7">The sequence shown here is derived from an EMBL/GenBank/DDBJ whole genome shotgun (WGS) entry which is preliminary data.</text>
</comment>
<evidence type="ECO:0000256" key="1">
    <source>
        <dbReference type="ARBA" id="ARBA00004123"/>
    </source>
</evidence>
<sequence>VYQFFHPPENHISTDKREYQFFKCNAPRGCKLPGGGVRRYQTNSDKAPAKDRSSTSTLSKHAKKCWGGAVVMARMKGVDAQPKDGSIHAAFARRDERPAVASDRTLTPAELRAHIVRWVAESNRPLVIVEDREFKTIIGAGRPEFGLPGRRTVSRDLNVSFAVSRAFVEELLKEYTGRLSFATDAWTSPNHRAFVAWTVHLHHEGRLLSFPLDIFEVPEVRNVSSFYQTSPLTTGFSPTPERLLHASLTICCRDLTSEVGYALCFHSKPKLIILGRFSGGQATMRPRMTRRTRHLATILTTTSTRSTASAALPIRSISPFPPSCGHSHPRRKRRKRKGREV</sequence>
<feature type="region of interest" description="Disordered" evidence="6">
    <location>
        <begin position="304"/>
        <end position="341"/>
    </location>
</feature>
<organism evidence="7 8">
    <name type="scientific">Mycena pura</name>
    <dbReference type="NCBI Taxonomy" id="153505"/>
    <lineage>
        <taxon>Eukaryota</taxon>
        <taxon>Fungi</taxon>
        <taxon>Dikarya</taxon>
        <taxon>Basidiomycota</taxon>
        <taxon>Agaricomycotina</taxon>
        <taxon>Agaricomycetes</taxon>
        <taxon>Agaricomycetidae</taxon>
        <taxon>Agaricales</taxon>
        <taxon>Marasmiineae</taxon>
        <taxon>Mycenaceae</taxon>
        <taxon>Mycena</taxon>
    </lineage>
</organism>
<dbReference type="Proteomes" id="UP001219525">
    <property type="component" value="Unassembled WGS sequence"/>
</dbReference>
<gene>
    <name evidence="7" type="ORF">GGX14DRAFT_360542</name>
</gene>
<keyword evidence="8" id="KW-1185">Reference proteome</keyword>
<keyword evidence="4" id="KW-0862">Zinc</keyword>
<reference evidence="7" key="1">
    <citation type="submission" date="2023-03" db="EMBL/GenBank/DDBJ databases">
        <title>Massive genome expansion in bonnet fungi (Mycena s.s.) driven by repeated elements and novel gene families across ecological guilds.</title>
        <authorList>
            <consortium name="Lawrence Berkeley National Laboratory"/>
            <person name="Harder C.B."/>
            <person name="Miyauchi S."/>
            <person name="Viragh M."/>
            <person name="Kuo A."/>
            <person name="Thoen E."/>
            <person name="Andreopoulos B."/>
            <person name="Lu D."/>
            <person name="Skrede I."/>
            <person name="Drula E."/>
            <person name="Henrissat B."/>
            <person name="Morin E."/>
            <person name="Kohler A."/>
            <person name="Barry K."/>
            <person name="LaButti K."/>
            <person name="Morin E."/>
            <person name="Salamov A."/>
            <person name="Lipzen A."/>
            <person name="Mereny Z."/>
            <person name="Hegedus B."/>
            <person name="Baldrian P."/>
            <person name="Stursova M."/>
            <person name="Weitz H."/>
            <person name="Taylor A."/>
            <person name="Grigoriev I.V."/>
            <person name="Nagy L.G."/>
            <person name="Martin F."/>
            <person name="Kauserud H."/>
        </authorList>
    </citation>
    <scope>NUCLEOTIDE SEQUENCE</scope>
    <source>
        <strain evidence="7">9144</strain>
    </source>
</reference>
<keyword evidence="2" id="KW-0479">Metal-binding</keyword>
<keyword evidence="3" id="KW-0863">Zinc-finger</keyword>
<evidence type="ECO:0000256" key="4">
    <source>
        <dbReference type="ARBA" id="ARBA00022833"/>
    </source>
</evidence>
<evidence type="ECO:0000256" key="2">
    <source>
        <dbReference type="ARBA" id="ARBA00022723"/>
    </source>
</evidence>
<dbReference type="GO" id="GO:0005634">
    <property type="term" value="C:nucleus"/>
    <property type="evidence" value="ECO:0007669"/>
    <property type="project" value="UniProtKB-SubCell"/>
</dbReference>
<dbReference type="GO" id="GO:0008270">
    <property type="term" value="F:zinc ion binding"/>
    <property type="evidence" value="ECO:0007669"/>
    <property type="project" value="UniProtKB-KW"/>
</dbReference>
<evidence type="ECO:0000256" key="5">
    <source>
        <dbReference type="ARBA" id="ARBA00023242"/>
    </source>
</evidence>